<comment type="caution">
    <text evidence="2">The sequence shown here is derived from an EMBL/GenBank/DDBJ whole genome shotgun (WGS) entry which is preliminary data.</text>
</comment>
<dbReference type="Proteomes" id="UP000609651">
    <property type="component" value="Unassembled WGS sequence"/>
</dbReference>
<evidence type="ECO:0000313" key="3">
    <source>
        <dbReference type="Proteomes" id="UP000609651"/>
    </source>
</evidence>
<protein>
    <submittedName>
        <fullName evidence="2">Uncharacterized protein</fullName>
    </submittedName>
</protein>
<dbReference type="EMBL" id="WTPX01000188">
    <property type="protein sequence ID" value="NNJ27715.1"/>
    <property type="molecule type" value="Genomic_DNA"/>
</dbReference>
<keyword evidence="3" id="KW-1185">Reference proteome</keyword>
<feature type="region of interest" description="Disordered" evidence="1">
    <location>
        <begin position="82"/>
        <end position="101"/>
    </location>
</feature>
<proteinExistence type="predicted"/>
<evidence type="ECO:0000313" key="2">
    <source>
        <dbReference type="EMBL" id="NNJ27715.1"/>
    </source>
</evidence>
<accession>A0ABX1VI15</accession>
<reference evidence="2 3" key="1">
    <citation type="journal article" date="2020" name="Syst. Appl. Microbiol.">
        <title>Alienimonas chondri sp. nov., a novel planctomycete isolated from the biofilm of the red alga Chondrus crispus.</title>
        <authorList>
            <person name="Vitorino I."/>
            <person name="Albuquerque L."/>
            <person name="Wiegand S."/>
            <person name="Kallscheuer N."/>
            <person name="da Costa M.S."/>
            <person name="Lobo-da-Cunha A."/>
            <person name="Jogler C."/>
            <person name="Lage O.M."/>
        </authorList>
    </citation>
    <scope>NUCLEOTIDE SEQUENCE [LARGE SCALE GENOMIC DNA]</scope>
    <source>
        <strain evidence="2 3">LzC2</strain>
    </source>
</reference>
<evidence type="ECO:0000256" key="1">
    <source>
        <dbReference type="SAM" id="MobiDB-lite"/>
    </source>
</evidence>
<name>A0ABX1VI15_9PLAN</name>
<gene>
    <name evidence="2" type="ORF">LzC2_38230</name>
</gene>
<organism evidence="2 3">
    <name type="scientific">Alienimonas chondri</name>
    <dbReference type="NCBI Taxonomy" id="2681879"/>
    <lineage>
        <taxon>Bacteria</taxon>
        <taxon>Pseudomonadati</taxon>
        <taxon>Planctomycetota</taxon>
        <taxon>Planctomycetia</taxon>
        <taxon>Planctomycetales</taxon>
        <taxon>Planctomycetaceae</taxon>
        <taxon>Alienimonas</taxon>
    </lineage>
</organism>
<sequence>MPDEPSIPPRTLIWAGERSLVELIRTTTGGPQNGGGWERTGGGFGGAGYARLGAFGGVLVVRQTEAVHRQIADLLIVLRAEFVSPPPTSPSDEAQTERPTE</sequence>